<evidence type="ECO:0000256" key="7">
    <source>
        <dbReference type="ARBA" id="ARBA00022989"/>
    </source>
</evidence>
<evidence type="ECO:0000256" key="2">
    <source>
        <dbReference type="ARBA" id="ARBA00009047"/>
    </source>
</evidence>
<dbReference type="InterPro" id="IPR000515">
    <property type="entry name" value="MetI-like"/>
</dbReference>
<evidence type="ECO:0000256" key="1">
    <source>
        <dbReference type="ARBA" id="ARBA00004651"/>
    </source>
</evidence>
<comment type="caution">
    <text evidence="11">The sequence shown here is derived from an EMBL/GenBank/DDBJ whole genome shotgun (WGS) entry which is preliminary data.</text>
</comment>
<evidence type="ECO:0000256" key="9">
    <source>
        <dbReference type="RuleBase" id="RU363032"/>
    </source>
</evidence>
<evidence type="ECO:0000256" key="5">
    <source>
        <dbReference type="ARBA" id="ARBA00022597"/>
    </source>
</evidence>
<dbReference type="InterPro" id="IPR050901">
    <property type="entry name" value="BP-dep_ABC_trans_perm"/>
</dbReference>
<dbReference type="SUPFAM" id="SSF161098">
    <property type="entry name" value="MetI-like"/>
    <property type="match status" value="1"/>
</dbReference>
<dbReference type="PROSITE" id="PS50928">
    <property type="entry name" value="ABC_TM1"/>
    <property type="match status" value="1"/>
</dbReference>
<dbReference type="PANTHER" id="PTHR32243:SF50">
    <property type="entry name" value="MALTOSE_MALTODEXTRIN TRANSPORT SYSTEM PERMEASE PROTEIN MALG"/>
    <property type="match status" value="1"/>
</dbReference>
<name>A0A168P6G1_9BACL</name>
<keyword evidence="5" id="KW-0762">Sugar transport</keyword>
<feature type="transmembrane region" description="Helical" evidence="9">
    <location>
        <begin position="75"/>
        <end position="94"/>
    </location>
</feature>
<reference evidence="11 12" key="1">
    <citation type="submission" date="2016-03" db="EMBL/GenBank/DDBJ databases">
        <title>Draft genome sequence of Paenibacillus antarcticus CECT 5836.</title>
        <authorList>
            <person name="Shin S.-K."/>
            <person name="Yi H."/>
        </authorList>
    </citation>
    <scope>NUCLEOTIDE SEQUENCE [LARGE SCALE GENOMIC DNA]</scope>
    <source>
        <strain evidence="11 12">CECT 5836</strain>
    </source>
</reference>
<dbReference type="AlphaFoldDB" id="A0A168P6G1"/>
<dbReference type="Gene3D" id="1.10.3720.10">
    <property type="entry name" value="MetI-like"/>
    <property type="match status" value="1"/>
</dbReference>
<comment type="subcellular location">
    <subcellularLocation>
        <location evidence="1 9">Cell membrane</location>
        <topology evidence="1 9">Multi-pass membrane protein</topology>
    </subcellularLocation>
</comment>
<protein>
    <submittedName>
        <fullName evidence="11">ABC transporter permease</fullName>
    </submittedName>
</protein>
<keyword evidence="3 9" id="KW-0813">Transport</keyword>
<dbReference type="OrthoDB" id="9810086at2"/>
<evidence type="ECO:0000313" key="12">
    <source>
        <dbReference type="Proteomes" id="UP000077355"/>
    </source>
</evidence>
<evidence type="ECO:0000256" key="3">
    <source>
        <dbReference type="ARBA" id="ARBA00022448"/>
    </source>
</evidence>
<dbReference type="Proteomes" id="UP000077355">
    <property type="component" value="Unassembled WGS sequence"/>
</dbReference>
<evidence type="ECO:0000313" key="11">
    <source>
        <dbReference type="EMBL" id="OAB46436.1"/>
    </source>
</evidence>
<keyword evidence="12" id="KW-1185">Reference proteome</keyword>
<feature type="transmembrane region" description="Helical" evidence="9">
    <location>
        <begin position="183"/>
        <end position="205"/>
    </location>
</feature>
<keyword evidence="7 9" id="KW-1133">Transmembrane helix</keyword>
<feature type="transmembrane region" description="Helical" evidence="9">
    <location>
        <begin position="240"/>
        <end position="263"/>
    </location>
</feature>
<gene>
    <name evidence="11" type="ORF">PBAT_10450</name>
</gene>
<feature type="transmembrane region" description="Helical" evidence="9">
    <location>
        <begin position="139"/>
        <end position="162"/>
    </location>
</feature>
<dbReference type="InterPro" id="IPR035906">
    <property type="entry name" value="MetI-like_sf"/>
</dbReference>
<accession>A0A168P6G1</accession>
<dbReference type="RefSeq" id="WP_068649260.1">
    <property type="nucleotide sequence ID" value="NZ_CP043611.1"/>
</dbReference>
<evidence type="ECO:0000259" key="10">
    <source>
        <dbReference type="PROSITE" id="PS50928"/>
    </source>
</evidence>
<keyword evidence="6 9" id="KW-0812">Transmembrane</keyword>
<dbReference type="GO" id="GO:0005886">
    <property type="term" value="C:plasma membrane"/>
    <property type="evidence" value="ECO:0007669"/>
    <property type="project" value="UniProtKB-SubCell"/>
</dbReference>
<comment type="similarity">
    <text evidence="2">Belongs to the binding-protein-dependent transport system permease family. MalFG subfamily.</text>
</comment>
<sequence length="278" mass="30854">MGKNAILKSTSNYILLAITMVCFLFPIYWIIVTSLQSNNDLFQFPPKFFDLNITLDSYMAVFKDIDFLRFYRNTVVVAAGATALSLFVSIFAGYAFSRFKFKGSNLLLTSFLSTQMFPVITLLIGLYSIYSSFGLLNTYLALILANTTTALPFSIMLMKLFFDGISKELEEAAEIDGASRWKILFKIIIPLTKPGILAISIYAFLVSWDDFIFGLTLTSDLGMRTLSSGLSMKYFGEFSYNWSGASAAAVVATLPLVLVFMFFQKYMVAGLTAGGVKG</sequence>
<proteinExistence type="inferred from homology"/>
<dbReference type="PANTHER" id="PTHR32243">
    <property type="entry name" value="MALTOSE TRANSPORT SYSTEM PERMEASE-RELATED"/>
    <property type="match status" value="1"/>
</dbReference>
<evidence type="ECO:0000256" key="4">
    <source>
        <dbReference type="ARBA" id="ARBA00022475"/>
    </source>
</evidence>
<evidence type="ECO:0000256" key="8">
    <source>
        <dbReference type="ARBA" id="ARBA00023136"/>
    </source>
</evidence>
<evidence type="ECO:0000256" key="6">
    <source>
        <dbReference type="ARBA" id="ARBA00022692"/>
    </source>
</evidence>
<dbReference type="CDD" id="cd06261">
    <property type="entry name" value="TM_PBP2"/>
    <property type="match status" value="1"/>
</dbReference>
<dbReference type="Pfam" id="PF00528">
    <property type="entry name" value="BPD_transp_1"/>
    <property type="match status" value="1"/>
</dbReference>
<dbReference type="GO" id="GO:0055085">
    <property type="term" value="P:transmembrane transport"/>
    <property type="evidence" value="ECO:0007669"/>
    <property type="project" value="InterPro"/>
</dbReference>
<keyword evidence="8 9" id="KW-0472">Membrane</keyword>
<feature type="transmembrane region" description="Helical" evidence="9">
    <location>
        <begin position="12"/>
        <end position="31"/>
    </location>
</feature>
<feature type="domain" description="ABC transmembrane type-1" evidence="10">
    <location>
        <begin position="71"/>
        <end position="263"/>
    </location>
</feature>
<keyword evidence="4" id="KW-1003">Cell membrane</keyword>
<dbReference type="EMBL" id="LVJI01000015">
    <property type="protein sequence ID" value="OAB46436.1"/>
    <property type="molecule type" value="Genomic_DNA"/>
</dbReference>
<organism evidence="11 12">
    <name type="scientific">Paenibacillus antarcticus</name>
    <dbReference type="NCBI Taxonomy" id="253703"/>
    <lineage>
        <taxon>Bacteria</taxon>
        <taxon>Bacillati</taxon>
        <taxon>Bacillota</taxon>
        <taxon>Bacilli</taxon>
        <taxon>Bacillales</taxon>
        <taxon>Paenibacillaceae</taxon>
        <taxon>Paenibacillus</taxon>
    </lineage>
</organism>
<feature type="transmembrane region" description="Helical" evidence="9">
    <location>
        <begin position="106"/>
        <end position="127"/>
    </location>
</feature>